<dbReference type="Gene3D" id="3.40.50.1820">
    <property type="entry name" value="alpha/beta hydrolase"/>
    <property type="match status" value="2"/>
</dbReference>
<dbReference type="Pfam" id="PF12697">
    <property type="entry name" value="Abhydrolase_6"/>
    <property type="match status" value="1"/>
</dbReference>
<dbReference type="InterPro" id="IPR000073">
    <property type="entry name" value="AB_hydrolase_1"/>
</dbReference>
<dbReference type="RefSeq" id="WP_214436688.1">
    <property type="nucleotide sequence ID" value="NZ_CAWPUQ010000240.1"/>
</dbReference>
<dbReference type="InterPro" id="IPR029058">
    <property type="entry name" value="AB_hydrolase_fold"/>
</dbReference>
<name>A0A8J7I9N2_9NOST</name>
<sequence length="290" mass="32626">MRGIHSYTEIEFFVGDIPYQMYVQHYRPRQDQNSVPIVLLHGGFHTGAYFVQTPDRRPGWAVYLAEQGYPTYIVDLPGHGRSGFVPNFSVMPYQRVINATVALLKKIGSSVILTHSMSGAVGWQIGKTHPQLVKAIIGIAPAPPADLLPAIAKDSKEAFSEDCPRIYSREDTKKYFTNSDTFPQEAFENYFRSLVAESARMSNERRNVEGQGLYIGNPEILFNIPICVITGDQDPRHPYKVDAETAKYFRGDFIWLPEVGLPNHGHLPMLEQGNLAIANLFINWLKSKGL</sequence>
<protein>
    <submittedName>
        <fullName evidence="2">Alpha/beta fold hydrolase</fullName>
    </submittedName>
</protein>
<evidence type="ECO:0000313" key="3">
    <source>
        <dbReference type="Proteomes" id="UP000662314"/>
    </source>
</evidence>
<dbReference type="InterPro" id="IPR050228">
    <property type="entry name" value="Carboxylesterase_BioH"/>
</dbReference>
<dbReference type="Proteomes" id="UP000662314">
    <property type="component" value="Unassembled WGS sequence"/>
</dbReference>
<accession>A0A8J7I9N2</accession>
<evidence type="ECO:0000259" key="1">
    <source>
        <dbReference type="Pfam" id="PF12697"/>
    </source>
</evidence>
<evidence type="ECO:0000313" key="2">
    <source>
        <dbReference type="EMBL" id="MBH8578009.1"/>
    </source>
</evidence>
<dbReference type="EMBL" id="JAECZA010000303">
    <property type="protein sequence ID" value="MBH8578009.1"/>
    <property type="molecule type" value="Genomic_DNA"/>
</dbReference>
<dbReference type="SUPFAM" id="SSF53474">
    <property type="entry name" value="alpha/beta-Hydrolases"/>
    <property type="match status" value="1"/>
</dbReference>
<dbReference type="PANTHER" id="PTHR43194:SF5">
    <property type="entry name" value="PIMELOYL-[ACYL-CARRIER PROTEIN] METHYL ESTER ESTERASE"/>
    <property type="match status" value="1"/>
</dbReference>
<organism evidence="2 3">
    <name type="scientific">Dendronalium phyllosphericum CENA369</name>
    <dbReference type="NCBI Taxonomy" id="1725256"/>
    <lineage>
        <taxon>Bacteria</taxon>
        <taxon>Bacillati</taxon>
        <taxon>Cyanobacteriota</taxon>
        <taxon>Cyanophyceae</taxon>
        <taxon>Nostocales</taxon>
        <taxon>Nostocaceae</taxon>
        <taxon>Dendronalium</taxon>
        <taxon>Dendronalium phyllosphericum</taxon>
    </lineage>
</organism>
<proteinExistence type="predicted"/>
<feature type="domain" description="AB hydrolase-1" evidence="1">
    <location>
        <begin position="37"/>
        <end position="275"/>
    </location>
</feature>
<dbReference type="AlphaFoldDB" id="A0A8J7I9N2"/>
<reference evidence="2 3" key="1">
    <citation type="journal article" date="2021" name="Int. J. Syst. Evol. Microbiol.">
        <title>Amazonocrinis nigriterrae gen. nov., sp. nov., Atlanticothrix silvestris gen. nov., sp. nov. and Dendronalium phyllosphericum gen. nov., sp. nov., nostocacean cyanobacteria from Brazilian environments.</title>
        <authorList>
            <person name="Alvarenga D.O."/>
            <person name="Andreote A.P.D."/>
            <person name="Branco L.H.Z."/>
            <person name="Delbaje E."/>
            <person name="Cruz R.B."/>
            <person name="Varani A.M."/>
            <person name="Fiore M.F."/>
        </authorList>
    </citation>
    <scope>NUCLEOTIDE SEQUENCE [LARGE SCALE GENOMIC DNA]</scope>
    <source>
        <strain evidence="2 3">CENA369</strain>
    </source>
</reference>
<gene>
    <name evidence="2" type="ORF">I8752_34690</name>
</gene>
<keyword evidence="2" id="KW-0378">Hydrolase</keyword>
<comment type="caution">
    <text evidence="2">The sequence shown here is derived from an EMBL/GenBank/DDBJ whole genome shotgun (WGS) entry which is preliminary data.</text>
</comment>
<dbReference type="GO" id="GO:0016787">
    <property type="term" value="F:hydrolase activity"/>
    <property type="evidence" value="ECO:0007669"/>
    <property type="project" value="UniProtKB-KW"/>
</dbReference>
<keyword evidence="3" id="KW-1185">Reference proteome</keyword>
<dbReference type="PANTHER" id="PTHR43194">
    <property type="entry name" value="HYDROLASE ALPHA/BETA FOLD FAMILY"/>
    <property type="match status" value="1"/>
</dbReference>